<reference evidence="1 2" key="1">
    <citation type="submission" date="2019-03" db="EMBL/GenBank/DDBJ databases">
        <title>Draft genome sequences of novel Actinobacteria.</title>
        <authorList>
            <person name="Sahin N."/>
            <person name="Ay H."/>
            <person name="Saygin H."/>
        </authorList>
    </citation>
    <scope>NUCLEOTIDE SEQUENCE [LARGE SCALE GENOMIC DNA]</scope>
    <source>
        <strain evidence="1 2">H3C3</strain>
    </source>
</reference>
<dbReference type="Proteomes" id="UP000294513">
    <property type="component" value="Unassembled WGS sequence"/>
</dbReference>
<keyword evidence="2" id="KW-1185">Reference proteome</keyword>
<organism evidence="1 2">
    <name type="scientific">Actinomadura rubrisoli</name>
    <dbReference type="NCBI Taxonomy" id="2530368"/>
    <lineage>
        <taxon>Bacteria</taxon>
        <taxon>Bacillati</taxon>
        <taxon>Actinomycetota</taxon>
        <taxon>Actinomycetes</taxon>
        <taxon>Streptosporangiales</taxon>
        <taxon>Thermomonosporaceae</taxon>
        <taxon>Actinomadura</taxon>
    </lineage>
</organism>
<name>A0A4R5BD27_9ACTN</name>
<dbReference type="AlphaFoldDB" id="A0A4R5BD27"/>
<dbReference type="EMBL" id="SMKU01000137">
    <property type="protein sequence ID" value="TDD81452.1"/>
    <property type="molecule type" value="Genomic_DNA"/>
</dbReference>
<evidence type="ECO:0000313" key="2">
    <source>
        <dbReference type="Proteomes" id="UP000294513"/>
    </source>
</evidence>
<sequence>MLRELLDEADGIDSRLALRDLAVELRKRGITATAYDATLTATGPGMRTRLVTCGRGLFRWLTGGWVIGPVTDLAACADAVVASFEERS</sequence>
<dbReference type="RefSeq" id="WP_131896974.1">
    <property type="nucleotide sequence ID" value="NZ_SMKU01000137.1"/>
</dbReference>
<accession>A0A4R5BD27</accession>
<dbReference type="OrthoDB" id="3483340at2"/>
<proteinExistence type="predicted"/>
<protein>
    <submittedName>
        <fullName evidence="1">Uncharacterized protein</fullName>
    </submittedName>
</protein>
<evidence type="ECO:0000313" key="1">
    <source>
        <dbReference type="EMBL" id="TDD81452.1"/>
    </source>
</evidence>
<comment type="caution">
    <text evidence="1">The sequence shown here is derived from an EMBL/GenBank/DDBJ whole genome shotgun (WGS) entry which is preliminary data.</text>
</comment>
<gene>
    <name evidence="1" type="ORF">E1298_24100</name>
</gene>